<keyword evidence="1" id="KW-0614">Plasmid</keyword>
<geneLocation type="plasmid" evidence="2">
    <name>pnfsy08</name>
</geneLocation>
<reference evidence="1 2" key="1">
    <citation type="submission" date="2017-11" db="EMBL/GenBank/DDBJ databases">
        <title>Complete genome of a free-living desiccation-tolerant cyanobacterium and its photosynthetic adaptation to extreme terrestrial habitat.</title>
        <authorList>
            <person name="Shang J."/>
        </authorList>
    </citation>
    <scope>NUCLEOTIDE SEQUENCE [LARGE SCALE GENOMIC DNA]</scope>
    <source>
        <strain evidence="1 2">CCNUN1</strain>
        <plasmid evidence="2">pnfsy08</plasmid>
    </source>
</reference>
<gene>
    <name evidence="1" type="ORF">COO91_11165</name>
</gene>
<name>A0A2K8TB74_9NOSO</name>
<dbReference type="RefSeq" id="WP_157817034.1">
    <property type="nucleotide sequence ID" value="NZ_CAWNNC010000009.1"/>
</dbReference>
<organism evidence="1 2">
    <name type="scientific">Nostoc flagelliforme CCNUN1</name>
    <dbReference type="NCBI Taxonomy" id="2038116"/>
    <lineage>
        <taxon>Bacteria</taxon>
        <taxon>Bacillati</taxon>
        <taxon>Cyanobacteriota</taxon>
        <taxon>Cyanophyceae</taxon>
        <taxon>Nostocales</taxon>
        <taxon>Nostocaceae</taxon>
        <taxon>Nostoc</taxon>
    </lineage>
</organism>
<dbReference type="KEGG" id="nfl:COO91_11165"/>
<keyword evidence="2" id="KW-1185">Reference proteome</keyword>
<protein>
    <submittedName>
        <fullName evidence="1">Uncharacterized protein</fullName>
    </submittedName>
</protein>
<evidence type="ECO:0000313" key="2">
    <source>
        <dbReference type="Proteomes" id="UP000232003"/>
    </source>
</evidence>
<evidence type="ECO:0000313" key="1">
    <source>
        <dbReference type="EMBL" id="AUB44912.1"/>
    </source>
</evidence>
<proteinExistence type="predicted"/>
<accession>A0A2K8TB74</accession>
<dbReference type="Proteomes" id="UP000232003">
    <property type="component" value="Plasmid pNFSY08"/>
</dbReference>
<sequence length="70" mass="8217">MKLVKSLLPPPKNLKINNYELRITNYELFGHSPTNWIICRSNPVWGNRNTDKFITRLRLGYQLLYGGIIL</sequence>
<dbReference type="AlphaFoldDB" id="A0A2K8TB74"/>
<dbReference type="EMBL" id="CP024793">
    <property type="protein sequence ID" value="AUB44912.1"/>
    <property type="molecule type" value="Genomic_DNA"/>
</dbReference>